<dbReference type="GO" id="GO:0050421">
    <property type="term" value="F:nitrite reductase (NO-forming) activity"/>
    <property type="evidence" value="ECO:0007669"/>
    <property type="project" value="UniProtKB-EC"/>
</dbReference>
<dbReference type="PROSITE" id="PS51257">
    <property type="entry name" value="PROKAR_LIPOPROTEIN"/>
    <property type="match status" value="1"/>
</dbReference>
<proteinExistence type="predicted"/>
<name>A0A379B291_NEIGO</name>
<keyword evidence="2" id="KW-0732">Signal</keyword>
<feature type="signal peptide" evidence="2">
    <location>
        <begin position="1"/>
        <end position="17"/>
    </location>
</feature>
<evidence type="ECO:0000256" key="2">
    <source>
        <dbReference type="SAM" id="SignalP"/>
    </source>
</evidence>
<evidence type="ECO:0000256" key="1">
    <source>
        <dbReference type="SAM" id="MobiDB-lite"/>
    </source>
</evidence>
<gene>
    <name evidence="3" type="primary">aniA_2</name>
    <name evidence="3" type="ORF">NCTC11421_03849</name>
</gene>
<reference evidence="3" key="1">
    <citation type="submission" date="2018-06" db="EMBL/GenBank/DDBJ databases">
        <authorList>
            <consortium name="Pathogen Informatics"/>
            <person name="Doyle S."/>
        </authorList>
    </citation>
    <scope>NUCLEOTIDE SEQUENCE [LARGE SCALE GENOMIC DNA]</scope>
    <source>
        <strain evidence="3">NCTC11421</strain>
    </source>
</reference>
<feature type="chain" id="PRO_5016937458" evidence="2">
    <location>
        <begin position="18"/>
        <end position="89"/>
    </location>
</feature>
<sequence length="89" mass="8998">MKRQALAAMIASLFALAACGGEQAAQAPAETPAASAEAASSAAQTAAETPAGELPVIDAVTTHAPEVPPAIDRDYPAKVRVKMETVEKP</sequence>
<accession>A0A379B291</accession>
<evidence type="ECO:0000313" key="3">
    <source>
        <dbReference type="EMBL" id="SUB32409.1"/>
    </source>
</evidence>
<organism evidence="3">
    <name type="scientific">Neisseria gonorrhoeae</name>
    <dbReference type="NCBI Taxonomy" id="485"/>
    <lineage>
        <taxon>Bacteria</taxon>
        <taxon>Pseudomonadati</taxon>
        <taxon>Pseudomonadota</taxon>
        <taxon>Betaproteobacteria</taxon>
        <taxon>Neisseriales</taxon>
        <taxon>Neisseriaceae</taxon>
        <taxon>Neisseria</taxon>
    </lineage>
</organism>
<keyword evidence="3" id="KW-0560">Oxidoreductase</keyword>
<dbReference type="AlphaFoldDB" id="A0A379B291"/>
<dbReference type="EC" id="1.7.2.1" evidence="3"/>
<protein>
    <submittedName>
        <fullName evidence="3">Nitrite reductase</fullName>
        <ecNumber evidence="3">1.7.2.1</ecNumber>
    </submittedName>
</protein>
<dbReference type="EMBL" id="UGRI01000002">
    <property type="protein sequence ID" value="SUB32409.1"/>
    <property type="molecule type" value="Genomic_DNA"/>
</dbReference>
<feature type="region of interest" description="Disordered" evidence="1">
    <location>
        <begin position="24"/>
        <end position="51"/>
    </location>
</feature>